<evidence type="ECO:0000313" key="2">
    <source>
        <dbReference type="Proteomes" id="UP000823775"/>
    </source>
</evidence>
<dbReference type="EMBL" id="JACEIK010001051">
    <property type="protein sequence ID" value="MCD7465481.1"/>
    <property type="molecule type" value="Genomic_DNA"/>
</dbReference>
<accession>A0ABS8T3S8</accession>
<gene>
    <name evidence="1" type="ORF">HAX54_001399</name>
</gene>
<proteinExistence type="predicted"/>
<keyword evidence="2" id="KW-1185">Reference proteome</keyword>
<dbReference type="Proteomes" id="UP000823775">
    <property type="component" value="Unassembled WGS sequence"/>
</dbReference>
<feature type="non-terminal residue" evidence="1">
    <location>
        <position position="54"/>
    </location>
</feature>
<sequence length="54" mass="6356">MENHLPLKFEFRFNDYLEVPSQGRSGGIVLLWLTSMVTVTHIRQTDQELHVMIK</sequence>
<protein>
    <submittedName>
        <fullName evidence="1">Uncharacterized protein</fullName>
    </submittedName>
</protein>
<name>A0ABS8T3S8_DATST</name>
<dbReference type="PANTHER" id="PTHR35218">
    <property type="entry name" value="RNASE H DOMAIN-CONTAINING PROTEIN"/>
    <property type="match status" value="1"/>
</dbReference>
<reference evidence="1 2" key="1">
    <citation type="journal article" date="2021" name="BMC Genomics">
        <title>Datura genome reveals duplications of psychoactive alkaloid biosynthetic genes and high mutation rate following tissue culture.</title>
        <authorList>
            <person name="Rajewski A."/>
            <person name="Carter-House D."/>
            <person name="Stajich J."/>
            <person name="Litt A."/>
        </authorList>
    </citation>
    <scope>NUCLEOTIDE SEQUENCE [LARGE SCALE GENOMIC DNA]</scope>
    <source>
        <strain evidence="1">AR-01</strain>
    </source>
</reference>
<organism evidence="1 2">
    <name type="scientific">Datura stramonium</name>
    <name type="common">Jimsonweed</name>
    <name type="synonym">Common thornapple</name>
    <dbReference type="NCBI Taxonomy" id="4076"/>
    <lineage>
        <taxon>Eukaryota</taxon>
        <taxon>Viridiplantae</taxon>
        <taxon>Streptophyta</taxon>
        <taxon>Embryophyta</taxon>
        <taxon>Tracheophyta</taxon>
        <taxon>Spermatophyta</taxon>
        <taxon>Magnoliopsida</taxon>
        <taxon>eudicotyledons</taxon>
        <taxon>Gunneridae</taxon>
        <taxon>Pentapetalae</taxon>
        <taxon>asterids</taxon>
        <taxon>lamiids</taxon>
        <taxon>Solanales</taxon>
        <taxon>Solanaceae</taxon>
        <taxon>Solanoideae</taxon>
        <taxon>Datureae</taxon>
        <taxon>Datura</taxon>
    </lineage>
</organism>
<comment type="caution">
    <text evidence="1">The sequence shown here is derived from an EMBL/GenBank/DDBJ whole genome shotgun (WGS) entry which is preliminary data.</text>
</comment>
<evidence type="ECO:0000313" key="1">
    <source>
        <dbReference type="EMBL" id="MCD7465481.1"/>
    </source>
</evidence>
<dbReference type="PANTHER" id="PTHR35218:SF9">
    <property type="entry name" value="ENDONUCLEASE_EXONUCLEASE_PHOSPHATASE DOMAIN-CONTAINING PROTEIN"/>
    <property type="match status" value="1"/>
</dbReference>